<dbReference type="GO" id="GO:0016758">
    <property type="term" value="F:hexosyltransferase activity"/>
    <property type="evidence" value="ECO:0007669"/>
    <property type="project" value="UniProtKB-ARBA"/>
</dbReference>
<accession>A0A1Q8E7V7</accession>
<protein>
    <recommendedName>
        <fullName evidence="1">Glycosyltransferase 2-like domain-containing protein</fullName>
    </recommendedName>
</protein>
<dbReference type="Gene3D" id="3.90.550.10">
    <property type="entry name" value="Spore Coat Polysaccharide Biosynthesis Protein SpsA, Chain A"/>
    <property type="match status" value="1"/>
</dbReference>
<dbReference type="AlphaFoldDB" id="A0A1Q8E7V7"/>
<evidence type="ECO:0000313" key="2">
    <source>
        <dbReference type="EMBL" id="OLF47878.1"/>
    </source>
</evidence>
<dbReference type="InterPro" id="IPR029044">
    <property type="entry name" value="Nucleotide-diphossugar_trans"/>
</dbReference>
<dbReference type="PANTHER" id="PTHR22916">
    <property type="entry name" value="GLYCOSYLTRANSFERASE"/>
    <property type="match status" value="1"/>
</dbReference>
<gene>
    <name evidence="2" type="ORF">BU202_05285</name>
</gene>
<dbReference type="PANTHER" id="PTHR22916:SF3">
    <property type="entry name" value="UDP-GLCNAC:BETAGAL BETA-1,3-N-ACETYLGLUCOSAMINYLTRANSFERASE-LIKE PROTEIN 1"/>
    <property type="match status" value="1"/>
</dbReference>
<dbReference type="OrthoDB" id="9802649at2"/>
<organism evidence="2 3">
    <name type="scientific">Streptococcus cuniculi</name>
    <dbReference type="NCBI Taxonomy" id="1432788"/>
    <lineage>
        <taxon>Bacteria</taxon>
        <taxon>Bacillati</taxon>
        <taxon>Bacillota</taxon>
        <taxon>Bacilli</taxon>
        <taxon>Lactobacillales</taxon>
        <taxon>Streptococcaceae</taxon>
        <taxon>Streptococcus</taxon>
    </lineage>
</organism>
<dbReference type="InterPro" id="IPR001173">
    <property type="entry name" value="Glyco_trans_2-like"/>
</dbReference>
<feature type="domain" description="Glycosyltransferase 2-like" evidence="1">
    <location>
        <begin position="8"/>
        <end position="114"/>
    </location>
</feature>
<keyword evidence="3" id="KW-1185">Reference proteome</keyword>
<dbReference type="RefSeq" id="WP_075104752.1">
    <property type="nucleotide sequence ID" value="NZ_MSJM01000004.1"/>
</dbReference>
<evidence type="ECO:0000259" key="1">
    <source>
        <dbReference type="Pfam" id="PF00535"/>
    </source>
</evidence>
<dbReference type="SUPFAM" id="SSF53448">
    <property type="entry name" value="Nucleotide-diphospho-sugar transferases"/>
    <property type="match status" value="1"/>
</dbReference>
<name>A0A1Q8E7V7_9STRE</name>
<sequence>MNKPKVAIIMSTYNGENYLREQIDSLLQQEGVEVSIFVRDDCSQDTTLEILESYADSLIFVKNDGLNLGVGNSFMEALYQAGIDYDYYAFCDQDDIWLPEKLFEAIKTIDNIETQKPMLYCSNQTLVDQEARVIGLRHQQLINVSSLQILTNNLVTGCTMVWNKPLQTALIAKERRPSSDLLNVRIHDVWVAMVASLIGEIIYDTDAFIYYRQHENNVVGVKKENIYINWCKKLRNKSKRNGRSLLATELIEKFEDMMESTILSDLKILSGYQRDFSSKVALIRNSRLFSLSNESKWAIRLKIIFNLI</sequence>
<proteinExistence type="predicted"/>
<dbReference type="Pfam" id="PF00535">
    <property type="entry name" value="Glycos_transf_2"/>
    <property type="match status" value="1"/>
</dbReference>
<reference evidence="3" key="1">
    <citation type="submission" date="2016-12" db="EMBL/GenBank/DDBJ databases">
        <authorList>
            <person name="Gulvik C.A."/>
        </authorList>
    </citation>
    <scope>NUCLEOTIDE SEQUENCE [LARGE SCALE GENOMIC DNA]</scope>
    <source>
        <strain evidence="3">NED12-00049-6B</strain>
    </source>
</reference>
<evidence type="ECO:0000313" key="3">
    <source>
        <dbReference type="Proteomes" id="UP000186890"/>
    </source>
</evidence>
<comment type="caution">
    <text evidence="2">The sequence shown here is derived from an EMBL/GenBank/DDBJ whole genome shotgun (WGS) entry which is preliminary data.</text>
</comment>
<dbReference type="EMBL" id="MSJM01000004">
    <property type="protein sequence ID" value="OLF47878.1"/>
    <property type="molecule type" value="Genomic_DNA"/>
</dbReference>
<dbReference type="CDD" id="cd04196">
    <property type="entry name" value="GT_2_like_d"/>
    <property type="match status" value="1"/>
</dbReference>
<dbReference type="Proteomes" id="UP000186890">
    <property type="component" value="Unassembled WGS sequence"/>
</dbReference>